<name>A0A0N5B406_STREA</name>
<accession>A0A0N5B406</accession>
<proteinExistence type="predicted"/>
<dbReference type="WBParaSite" id="SPAL_0000080900.1">
    <property type="protein sequence ID" value="SPAL_0000080900.1"/>
    <property type="gene ID" value="SPAL_0000080900"/>
</dbReference>
<dbReference type="Proteomes" id="UP000046392">
    <property type="component" value="Unplaced"/>
</dbReference>
<evidence type="ECO:0000313" key="1">
    <source>
        <dbReference type="Proteomes" id="UP000046392"/>
    </source>
</evidence>
<reference evidence="2" key="1">
    <citation type="submission" date="2017-02" db="UniProtKB">
        <authorList>
            <consortium name="WormBaseParasite"/>
        </authorList>
    </citation>
    <scope>IDENTIFICATION</scope>
</reference>
<organism evidence="1 2">
    <name type="scientific">Strongyloides papillosus</name>
    <name type="common">Intestinal threadworm</name>
    <dbReference type="NCBI Taxonomy" id="174720"/>
    <lineage>
        <taxon>Eukaryota</taxon>
        <taxon>Metazoa</taxon>
        <taxon>Ecdysozoa</taxon>
        <taxon>Nematoda</taxon>
        <taxon>Chromadorea</taxon>
        <taxon>Rhabditida</taxon>
        <taxon>Tylenchina</taxon>
        <taxon>Panagrolaimomorpha</taxon>
        <taxon>Strongyloidoidea</taxon>
        <taxon>Strongyloididae</taxon>
        <taxon>Strongyloides</taxon>
    </lineage>
</organism>
<keyword evidence="1" id="KW-1185">Reference proteome</keyword>
<sequence>MSNENVSNFIIKTDSIWKIIDKALDDVKFHDEVKKCSITKCIKPLNIIFRLTVNKIFNSNIIKCQLISSTNEKFSLTSTPILGIFCNRQEIDFETQTDIIVEVASDLSMENESERMRIAHENATTIKYLFNRFCFTSKLIIYNLNYPEITDDFVLLILENLETKQLEYLSPISLYSILVFFSKYDINEHNIFHGIPNLKEFTIHVGYSNIFKDKLILDYKLWRFIDSVVEEKIQLRISFDPDDISIFLAVTIYRYCKENDINILISARNDEVKFFDRIKNGISRNDYEFIENLSSITLKINNFSDLEHIKYILTKMDNLENFKITFDRQIYPRRLENVITMEYVLKLYNHYFNFKTNINNLKSFTLEYCSESYPTFFETYTVLEKMYDIFINSILSSLTSSLKIIKFIKLPYLKEEYFDSLYICSPNLVTISFNHCHHIPDDALLLFKNLRHVVITNTIGVTIPSWVEIVMYKEFSSLFFKSYFLPQVKKRKWKFYRLMKNYTFKNTFWIDDNYTPDSVIFIKDILDWKEAIDLLHI</sequence>
<dbReference type="SUPFAM" id="SSF52047">
    <property type="entry name" value="RNI-like"/>
    <property type="match status" value="1"/>
</dbReference>
<dbReference type="AlphaFoldDB" id="A0A0N5B406"/>
<protein>
    <submittedName>
        <fullName evidence="2">BTB domain-containing protein</fullName>
    </submittedName>
</protein>
<evidence type="ECO:0000313" key="2">
    <source>
        <dbReference type="WBParaSite" id="SPAL_0000080900.1"/>
    </source>
</evidence>